<dbReference type="AlphaFoldDB" id="A0A832V3V1"/>
<sequence length="134" mass="14685">MLHAHRAQVSVEFLSMIGVVLIVFLGLYAIIGSQNRSINDVGLQFSMQRVCNGFSTAINLAAAGGSGFSAHITLPNRIKNLEYNISRSSRTLLLNANGKFVNCRLITNQVIFNTDQKGKIDLKNINGTIYIEEA</sequence>
<proteinExistence type="predicted"/>
<feature type="transmembrane region" description="Helical" evidence="1">
    <location>
        <begin position="12"/>
        <end position="31"/>
    </location>
</feature>
<keyword evidence="1" id="KW-0812">Transmembrane</keyword>
<dbReference type="EMBL" id="DVAB01000024">
    <property type="protein sequence ID" value="HIK00477.1"/>
    <property type="molecule type" value="Genomic_DNA"/>
</dbReference>
<keyword evidence="1" id="KW-1133">Transmembrane helix</keyword>
<gene>
    <name evidence="2" type="ORF">H1016_02985</name>
</gene>
<name>A0A832V3V1_9ARCH</name>
<keyword evidence="3" id="KW-1185">Reference proteome</keyword>
<evidence type="ECO:0000313" key="2">
    <source>
        <dbReference type="EMBL" id="HIK00477.1"/>
    </source>
</evidence>
<evidence type="ECO:0000256" key="1">
    <source>
        <dbReference type="SAM" id="Phobius"/>
    </source>
</evidence>
<comment type="caution">
    <text evidence="2">The sequence shown here is derived from an EMBL/GenBank/DDBJ whole genome shotgun (WGS) entry which is preliminary data.</text>
</comment>
<organism evidence="2 3">
    <name type="scientific">Candidatus Naiadarchaeum limnaeum</name>
    <dbReference type="NCBI Taxonomy" id="2756139"/>
    <lineage>
        <taxon>Archaea</taxon>
        <taxon>Candidatus Undinarchaeota</taxon>
        <taxon>Candidatus Undinarchaeia</taxon>
        <taxon>Candidatus Naiadarchaeales</taxon>
        <taxon>Candidatus Naiadarchaeaceae</taxon>
        <taxon>Candidatus Naiadarchaeum</taxon>
    </lineage>
</organism>
<evidence type="ECO:0000313" key="3">
    <source>
        <dbReference type="Proteomes" id="UP000646946"/>
    </source>
</evidence>
<dbReference type="Proteomes" id="UP000646946">
    <property type="component" value="Unassembled WGS sequence"/>
</dbReference>
<keyword evidence="1" id="KW-0472">Membrane</keyword>
<reference evidence="2 3" key="1">
    <citation type="journal article" name="Nat. Commun.">
        <title>Undinarchaeota illuminate DPANN phylogeny and the impact of gene transfer on archaeal evolution.</title>
        <authorList>
            <person name="Dombrowski N."/>
            <person name="Williams T.A."/>
            <person name="Sun J."/>
            <person name="Woodcroft B.J."/>
            <person name="Lee J.H."/>
            <person name="Minh B.Q."/>
            <person name="Rinke C."/>
            <person name="Spang A."/>
        </authorList>
    </citation>
    <scope>NUCLEOTIDE SEQUENCE [LARGE SCALE GENOMIC DNA]</scope>
    <source>
        <strain evidence="2">MAG_bin1129</strain>
    </source>
</reference>
<accession>A0A832V3V1</accession>
<protein>
    <submittedName>
        <fullName evidence="2">Uncharacterized protein</fullName>
    </submittedName>
</protein>